<reference evidence="4 5" key="1">
    <citation type="submission" date="2024-03" db="EMBL/GenBank/DDBJ databases">
        <title>High-quality draft genome sequencing of Tistrella sp. BH-R2-4.</title>
        <authorList>
            <person name="Dong C."/>
        </authorList>
    </citation>
    <scope>NUCLEOTIDE SEQUENCE [LARGE SCALE GENOMIC DNA]</scope>
    <source>
        <strain evidence="4 5">BH-R2-4</strain>
    </source>
</reference>
<feature type="transmembrane region" description="Helical" evidence="3">
    <location>
        <begin position="53"/>
        <end position="71"/>
    </location>
</feature>
<comment type="caution">
    <text evidence="4">The sequence shown here is derived from an EMBL/GenBank/DDBJ whole genome shotgun (WGS) entry which is preliminary data.</text>
</comment>
<name>A0ABU9YHV3_9PROT</name>
<accession>A0ABU9YHV3</accession>
<evidence type="ECO:0000313" key="4">
    <source>
        <dbReference type="EMBL" id="MEN2988368.1"/>
    </source>
</evidence>
<evidence type="ECO:0000256" key="3">
    <source>
        <dbReference type="SAM" id="Phobius"/>
    </source>
</evidence>
<keyword evidence="5" id="KW-1185">Reference proteome</keyword>
<dbReference type="EMBL" id="JBBKTW010000003">
    <property type="protein sequence ID" value="MEN2988368.1"/>
    <property type="molecule type" value="Genomic_DNA"/>
</dbReference>
<keyword evidence="3" id="KW-0472">Membrane</keyword>
<keyword evidence="3" id="KW-1133">Transmembrane helix</keyword>
<sequence length="228" mass="23157">MLFVYFAAGILGAPGWLWLSTRIGKHRAWSLAMLLAATGFLPAALLGTGDLPVFLAICIVTGLTLGADLALPNAMQADVIDLDRLDSGRERAGLFFALWGFATKASLALGVGLAFPLLEAAGFNPAISTAPAAAGATVPGLWALALIYGALPVPFKILAVILVRRFPLDRATQTGIAGRIALAGGHAGHATATATPSAGTTSCAASSATPEAPSSRSRPSSPSLDAVR</sequence>
<protein>
    <submittedName>
        <fullName evidence="4">MFS transporter</fullName>
    </submittedName>
</protein>
<evidence type="ECO:0000313" key="5">
    <source>
        <dbReference type="Proteomes" id="UP001413721"/>
    </source>
</evidence>
<feature type="region of interest" description="Disordered" evidence="2">
    <location>
        <begin position="191"/>
        <end position="228"/>
    </location>
</feature>
<dbReference type="InterPro" id="IPR036259">
    <property type="entry name" value="MFS_trans_sf"/>
</dbReference>
<keyword evidence="3" id="KW-0812">Transmembrane</keyword>
<dbReference type="SUPFAM" id="SSF103473">
    <property type="entry name" value="MFS general substrate transporter"/>
    <property type="match status" value="1"/>
</dbReference>
<feature type="transmembrane region" description="Helical" evidence="3">
    <location>
        <begin position="92"/>
        <end position="115"/>
    </location>
</feature>
<feature type="transmembrane region" description="Helical" evidence="3">
    <location>
        <begin position="141"/>
        <end position="163"/>
    </location>
</feature>
<dbReference type="Pfam" id="PF13347">
    <property type="entry name" value="MFS_2"/>
    <property type="match status" value="1"/>
</dbReference>
<organism evidence="4 5">
    <name type="scientific">Tistrella arctica</name>
    <dbReference type="NCBI Taxonomy" id="3133430"/>
    <lineage>
        <taxon>Bacteria</taxon>
        <taxon>Pseudomonadati</taxon>
        <taxon>Pseudomonadota</taxon>
        <taxon>Alphaproteobacteria</taxon>
        <taxon>Geminicoccales</taxon>
        <taxon>Geminicoccaceae</taxon>
        <taxon>Tistrella</taxon>
    </lineage>
</organism>
<evidence type="ECO:0000256" key="1">
    <source>
        <dbReference type="ARBA" id="ARBA00009617"/>
    </source>
</evidence>
<comment type="similarity">
    <text evidence="1">Belongs to the sodium:galactoside symporter (TC 2.A.2) family.</text>
</comment>
<dbReference type="InterPro" id="IPR039672">
    <property type="entry name" value="MFS_2"/>
</dbReference>
<gene>
    <name evidence="4" type="ORF">WG926_08650</name>
</gene>
<dbReference type="RefSeq" id="WP_372057751.1">
    <property type="nucleotide sequence ID" value="NZ_JBBKTW010000003.1"/>
</dbReference>
<proteinExistence type="inferred from homology"/>
<evidence type="ECO:0000256" key="2">
    <source>
        <dbReference type="SAM" id="MobiDB-lite"/>
    </source>
</evidence>
<dbReference type="Proteomes" id="UP001413721">
    <property type="component" value="Unassembled WGS sequence"/>
</dbReference>
<dbReference type="PANTHER" id="PTHR11328:SF24">
    <property type="entry name" value="MAJOR FACILITATOR SUPERFAMILY (MFS) PROFILE DOMAIN-CONTAINING PROTEIN"/>
    <property type="match status" value="1"/>
</dbReference>
<dbReference type="PANTHER" id="PTHR11328">
    <property type="entry name" value="MAJOR FACILITATOR SUPERFAMILY DOMAIN-CONTAINING PROTEIN"/>
    <property type="match status" value="1"/>
</dbReference>
<feature type="transmembrane region" description="Helical" evidence="3">
    <location>
        <begin position="28"/>
        <end position="47"/>
    </location>
</feature>
<dbReference type="Gene3D" id="1.20.1250.20">
    <property type="entry name" value="MFS general substrate transporter like domains"/>
    <property type="match status" value="1"/>
</dbReference>